<dbReference type="RefSeq" id="WP_007017225.1">
    <property type="nucleotide sequence ID" value="NZ_CH724113.1"/>
</dbReference>
<protein>
    <submittedName>
        <fullName evidence="2">Uncharacterized protein</fullName>
    </submittedName>
</protein>
<proteinExistence type="predicted"/>
<dbReference type="EMBL" id="AAQH01000001">
    <property type="protein sequence ID" value="EAT13804.1"/>
    <property type="molecule type" value="Genomic_DNA"/>
</dbReference>
<reference evidence="2 3" key="1">
    <citation type="submission" date="2006-03" db="EMBL/GenBank/DDBJ databases">
        <authorList>
            <person name="Pinhassi J."/>
            <person name="Pedros-Alio C."/>
            <person name="Ferriera S."/>
            <person name="Johnson J."/>
            <person name="Kravitz S."/>
            <person name="Halpern A."/>
            <person name="Remington K."/>
            <person name="Beeson K."/>
            <person name="Tran B."/>
            <person name="Rogers Y.-H."/>
            <person name="Friedman R."/>
            <person name="Venter J.C."/>
        </authorList>
    </citation>
    <scope>NUCLEOTIDE SEQUENCE [LARGE SCALE GENOMIC DNA]</scope>
    <source>
        <strain evidence="2 3">RED65</strain>
    </source>
</reference>
<evidence type="ECO:0000313" key="3">
    <source>
        <dbReference type="Proteomes" id="UP000004263"/>
    </source>
</evidence>
<accession>Q1N5Y8</accession>
<dbReference type="Proteomes" id="UP000004263">
    <property type="component" value="Unassembled WGS sequence"/>
</dbReference>
<feature type="transmembrane region" description="Helical" evidence="1">
    <location>
        <begin position="48"/>
        <end position="68"/>
    </location>
</feature>
<feature type="transmembrane region" description="Helical" evidence="1">
    <location>
        <begin position="75"/>
        <end position="97"/>
    </location>
</feature>
<keyword evidence="1" id="KW-0472">Membrane</keyword>
<keyword evidence="3" id="KW-1185">Reference proteome</keyword>
<keyword evidence="1" id="KW-0812">Transmembrane</keyword>
<feature type="transmembrane region" description="Helical" evidence="1">
    <location>
        <begin position="103"/>
        <end position="125"/>
    </location>
</feature>
<dbReference type="HOGENOM" id="CLU_1537101_0_0_6"/>
<evidence type="ECO:0000256" key="1">
    <source>
        <dbReference type="SAM" id="Phobius"/>
    </source>
</evidence>
<feature type="transmembrane region" description="Helical" evidence="1">
    <location>
        <begin position="12"/>
        <end position="36"/>
    </location>
</feature>
<dbReference type="AlphaFoldDB" id="Q1N5Y8"/>
<sequence>MRLKRLAGFFTPVNILLIYLFVSCAISIGSFAYFIIFDSSSYEMQLTFWLLGAIAIFLSLVAFILILLKRNLGFMFAFACVLLQTFFIAPANASWALSVGTPILIGVSASSGGLFFDNVAVYDYFYMSNLDFSHLYQLHGDLEPMTWVSLNFLPLAVLASAYRYWKQENDGAPV</sequence>
<comment type="caution">
    <text evidence="2">The sequence shown here is derived from an EMBL/GenBank/DDBJ whole genome shotgun (WGS) entry which is preliminary data.</text>
</comment>
<organism evidence="2 3">
    <name type="scientific">Bermanella marisrubri</name>
    <dbReference type="NCBI Taxonomy" id="207949"/>
    <lineage>
        <taxon>Bacteria</taxon>
        <taxon>Pseudomonadati</taxon>
        <taxon>Pseudomonadota</taxon>
        <taxon>Gammaproteobacteria</taxon>
        <taxon>Oceanospirillales</taxon>
        <taxon>Oceanospirillaceae</taxon>
        <taxon>Bermanella</taxon>
    </lineage>
</organism>
<dbReference type="STRING" id="207949.RED65_10439"/>
<gene>
    <name evidence="2" type="ORF">RED65_10439</name>
</gene>
<keyword evidence="1" id="KW-1133">Transmembrane helix</keyword>
<evidence type="ECO:0000313" key="2">
    <source>
        <dbReference type="EMBL" id="EAT13804.1"/>
    </source>
</evidence>
<dbReference type="PROSITE" id="PS51257">
    <property type="entry name" value="PROKAR_LIPOPROTEIN"/>
    <property type="match status" value="1"/>
</dbReference>
<name>Q1N5Y8_9GAMM</name>